<evidence type="ECO:0000256" key="1">
    <source>
        <dbReference type="SAM" id="MobiDB-lite"/>
    </source>
</evidence>
<evidence type="ECO:0000313" key="3">
    <source>
        <dbReference type="Proteomes" id="UP000054107"/>
    </source>
</evidence>
<feature type="compositionally biased region" description="Polar residues" evidence="1">
    <location>
        <begin position="506"/>
        <end position="519"/>
    </location>
</feature>
<feature type="region of interest" description="Disordered" evidence="1">
    <location>
        <begin position="506"/>
        <end position="559"/>
    </location>
</feature>
<name>A0A0B7NK42_9FUNG</name>
<feature type="compositionally biased region" description="Low complexity" evidence="1">
    <location>
        <begin position="158"/>
        <end position="172"/>
    </location>
</feature>
<proteinExistence type="predicted"/>
<feature type="compositionally biased region" description="Polar residues" evidence="1">
    <location>
        <begin position="432"/>
        <end position="441"/>
    </location>
</feature>
<reference evidence="2 3" key="1">
    <citation type="submission" date="2014-09" db="EMBL/GenBank/DDBJ databases">
        <authorList>
            <person name="Ellenberger Sabrina"/>
        </authorList>
    </citation>
    <scope>NUCLEOTIDE SEQUENCE [LARGE SCALE GENOMIC DNA]</scope>
    <source>
        <strain evidence="2 3">CBS 412.66</strain>
    </source>
</reference>
<feature type="compositionally biased region" description="Low complexity" evidence="1">
    <location>
        <begin position="289"/>
        <end position="308"/>
    </location>
</feature>
<keyword evidence="3" id="KW-1185">Reference proteome</keyword>
<feature type="region of interest" description="Disordered" evidence="1">
    <location>
        <begin position="144"/>
        <end position="219"/>
    </location>
</feature>
<feature type="compositionally biased region" description="Polar residues" evidence="1">
    <location>
        <begin position="144"/>
        <end position="153"/>
    </location>
</feature>
<gene>
    <name evidence="2" type="primary">PARPA_13245.1 scaffold 46252</name>
</gene>
<protein>
    <submittedName>
        <fullName evidence="2">Uncharacterized protein</fullName>
    </submittedName>
</protein>
<dbReference type="EMBL" id="LN733964">
    <property type="protein sequence ID" value="CEP18936.1"/>
    <property type="molecule type" value="Genomic_DNA"/>
</dbReference>
<dbReference type="Proteomes" id="UP000054107">
    <property type="component" value="Unassembled WGS sequence"/>
</dbReference>
<sequence length="559" mass="61867">MSTTLLKQQKINSLRRKDKMWIYKNPQGLLILENELNERRQKRSARHRSTVLEVNRQDEQKLENNKKTVLTPSAMKVESPKDILIPLAKKTGLDSKPANIFIEKPLKKTTTDKSSNTTTEINKESLQTGIKKNSIEERSKLFKSYNNSNNISPRDTLKSASTTTSKSKQTAKPLRDKPTILKQDKSFLQEAKQKLSSVQQKASKNSEPDSSVPPPRRKGLVSSFVSAFETSPPDLLTSSQKTNLNRADFSKSKTLAEVNPTASQSYSHAFPSRLASRSSQQSMRPTEHSVLPSPTTTVSSPALSTPSTTTVSAVSYFPTVATKPEEIKNSSIKRGQAISPSSEINIYLPQLSPEISFHHKNPDMLDDISAGEEEESEANDNGNEPLDKKVASVLPRPVIKKQVSFSKQLLTYIPEQQSGSEDDASSYASESPKSPVSDLSKTLTHELTDAESRLIANRKVNDAMLRDKFVPAVTSRVDPRASLANAHTPKKLSNKLLGMFQQTLSNPSIKQQQAQTSKPSPHPQQPGKLVHLTASRPRKPSSLKKHTYPATTTQSDLRA</sequence>
<feature type="region of interest" description="Disordered" evidence="1">
    <location>
        <begin position="260"/>
        <end position="308"/>
    </location>
</feature>
<evidence type="ECO:0000313" key="2">
    <source>
        <dbReference type="EMBL" id="CEP18936.1"/>
    </source>
</evidence>
<feature type="compositionally biased region" description="Basic residues" evidence="1">
    <location>
        <begin position="536"/>
        <end position="547"/>
    </location>
</feature>
<feature type="region of interest" description="Disordered" evidence="1">
    <location>
        <begin position="414"/>
        <end position="441"/>
    </location>
</feature>
<feature type="compositionally biased region" description="Polar residues" evidence="1">
    <location>
        <begin position="275"/>
        <end position="284"/>
    </location>
</feature>
<organism evidence="2 3">
    <name type="scientific">Parasitella parasitica</name>
    <dbReference type="NCBI Taxonomy" id="35722"/>
    <lineage>
        <taxon>Eukaryota</taxon>
        <taxon>Fungi</taxon>
        <taxon>Fungi incertae sedis</taxon>
        <taxon>Mucoromycota</taxon>
        <taxon>Mucoromycotina</taxon>
        <taxon>Mucoromycetes</taxon>
        <taxon>Mucorales</taxon>
        <taxon>Mucorineae</taxon>
        <taxon>Mucoraceae</taxon>
        <taxon>Parasitella</taxon>
    </lineage>
</organism>
<accession>A0A0B7NK42</accession>
<dbReference type="AlphaFoldDB" id="A0A0B7NK42"/>
<feature type="compositionally biased region" description="Polar residues" evidence="1">
    <location>
        <begin position="194"/>
        <end position="209"/>
    </location>
</feature>
<feature type="compositionally biased region" description="Polar residues" evidence="1">
    <location>
        <begin position="549"/>
        <end position="559"/>
    </location>
</feature>
<dbReference type="OrthoDB" id="2279843at2759"/>
<feature type="compositionally biased region" description="Basic and acidic residues" evidence="1">
    <location>
        <begin position="173"/>
        <end position="193"/>
    </location>
</feature>